<evidence type="ECO:0000313" key="2">
    <source>
        <dbReference type="EMBL" id="PEG30920.1"/>
    </source>
</evidence>
<protein>
    <recommendedName>
        <fullName evidence="1">YvlB/LiaX N-terminal domain-containing protein</fullName>
    </recommendedName>
</protein>
<sequence length="133" mass="14835">MNEEVLRVLKMVEEGKITADKAKDLIDALNNSNRTNDSDAQIVISENKNYEDKFLRIKVLRAEGDKVNVQLPIKIIREVLKVTGKLPIKTEGLDGVDIEQLMNTIVTCLDNEAMGEIVDVTSNKGDIVKVVIE</sequence>
<name>A0A2A7MH78_9CLOT</name>
<feature type="domain" description="YvlB/LiaX N-terminal" evidence="1">
    <location>
        <begin position="3"/>
        <end position="31"/>
    </location>
</feature>
<keyword evidence="3" id="KW-1185">Reference proteome</keyword>
<reference evidence="2 3" key="1">
    <citation type="submission" date="2017-10" db="EMBL/GenBank/DDBJ databases">
        <title>Effective Description of Clostridium neonatale sp. nov. linked to necrotizing enterocolitis in neonates and a clarification of species assignable to the genus Clostridium (Prazmowski 1880) emend. Lawson and Rainey 2016.</title>
        <authorList>
            <person name="Bernard K."/>
            <person name="Burdz T."/>
            <person name="Wiebe D."/>
            <person name="Balcewich B."/>
            <person name="Alfa M."/>
            <person name="Bernier A.-M."/>
        </authorList>
    </citation>
    <scope>NUCLEOTIDE SEQUENCE [LARGE SCALE GENOMIC DNA]</scope>
    <source>
        <strain evidence="2 3">LCDC99A005</strain>
    </source>
</reference>
<dbReference type="InterPro" id="IPR053959">
    <property type="entry name" value="YvlB/LiaX_N"/>
</dbReference>
<evidence type="ECO:0000313" key="3">
    <source>
        <dbReference type="Proteomes" id="UP000220840"/>
    </source>
</evidence>
<organism evidence="2 3">
    <name type="scientific">Clostridium neonatale</name>
    <dbReference type="NCBI Taxonomy" id="137838"/>
    <lineage>
        <taxon>Bacteria</taxon>
        <taxon>Bacillati</taxon>
        <taxon>Bacillota</taxon>
        <taxon>Clostridia</taxon>
        <taxon>Eubacteriales</taxon>
        <taxon>Clostridiaceae</taxon>
        <taxon>Clostridium</taxon>
    </lineage>
</organism>
<dbReference type="Pfam" id="PF22746">
    <property type="entry name" value="SHOCT-like_DUF2089-C"/>
    <property type="match status" value="1"/>
</dbReference>
<proteinExistence type="predicted"/>
<dbReference type="OrthoDB" id="9808584at2"/>
<dbReference type="AlphaFoldDB" id="A0A2A7MH78"/>
<gene>
    <name evidence="2" type="ORF">CQ394_04135</name>
</gene>
<dbReference type="EMBL" id="PDCJ01000001">
    <property type="protein sequence ID" value="PEG30920.1"/>
    <property type="molecule type" value="Genomic_DNA"/>
</dbReference>
<comment type="caution">
    <text evidence="2">The sequence shown here is derived from an EMBL/GenBank/DDBJ whole genome shotgun (WGS) entry which is preliminary data.</text>
</comment>
<dbReference type="Proteomes" id="UP000220840">
    <property type="component" value="Unassembled WGS sequence"/>
</dbReference>
<accession>A0A2A7MH78</accession>
<dbReference type="RefSeq" id="WP_058295084.1">
    <property type="nucleotide sequence ID" value="NZ_CAMRXJ010000086.1"/>
</dbReference>
<evidence type="ECO:0000259" key="1">
    <source>
        <dbReference type="Pfam" id="PF22746"/>
    </source>
</evidence>
<dbReference type="STRING" id="137838.GCA_001458595_02291"/>